<feature type="transmembrane region" description="Helical" evidence="9">
    <location>
        <begin position="37"/>
        <end position="58"/>
    </location>
</feature>
<organism evidence="10 11">
    <name type="scientific">Dethiosulfatarculus sandiegensis</name>
    <dbReference type="NCBI Taxonomy" id="1429043"/>
    <lineage>
        <taxon>Bacteria</taxon>
        <taxon>Pseudomonadati</taxon>
        <taxon>Thermodesulfobacteriota</taxon>
        <taxon>Desulfarculia</taxon>
        <taxon>Desulfarculales</taxon>
        <taxon>Desulfarculaceae</taxon>
        <taxon>Dethiosulfatarculus</taxon>
    </lineage>
</organism>
<dbReference type="PRINTS" id="PR00952">
    <property type="entry name" value="TYPE3IMQPROT"/>
</dbReference>
<dbReference type="FunCoup" id="A0A0D2HSN8">
    <property type="interactions" value="111"/>
</dbReference>
<dbReference type="GO" id="GO:0009306">
    <property type="term" value="P:protein secretion"/>
    <property type="evidence" value="ECO:0007669"/>
    <property type="project" value="InterPro"/>
</dbReference>
<gene>
    <name evidence="9" type="primary">fliQ</name>
    <name evidence="10" type="ORF">X474_13615</name>
</gene>
<feature type="transmembrane region" description="Helical" evidence="9">
    <location>
        <begin position="70"/>
        <end position="89"/>
    </location>
</feature>
<reference evidence="10 11" key="1">
    <citation type="submission" date="2013-11" db="EMBL/GenBank/DDBJ databases">
        <title>Metagenomic analysis of a methanogenic consortium involved in long chain n-alkane degradation.</title>
        <authorList>
            <person name="Davidova I.A."/>
            <person name="Callaghan A.V."/>
            <person name="Wawrik B."/>
            <person name="Pruitt S."/>
            <person name="Marks C."/>
            <person name="Duncan K.E."/>
            <person name="Suflita J.M."/>
        </authorList>
    </citation>
    <scope>NUCLEOTIDE SEQUENCE [LARGE SCALE GENOMIC DNA]</scope>
    <source>
        <strain evidence="10 11">SPR</strain>
    </source>
</reference>
<name>A0A0D2HSN8_9BACT</name>
<comment type="caution">
    <text evidence="10">The sequence shown here is derived from an EMBL/GenBank/DDBJ whole genome shotgun (WGS) entry which is preliminary data.</text>
</comment>
<keyword evidence="10" id="KW-0969">Cilium</keyword>
<dbReference type="Pfam" id="PF01313">
    <property type="entry name" value="Bac_export_3"/>
    <property type="match status" value="1"/>
</dbReference>
<keyword evidence="5 9" id="KW-0812">Transmembrane</keyword>
<accession>A0A0D2HSN8</accession>
<dbReference type="PATRIC" id="fig|1429043.3.peg.2891"/>
<dbReference type="Proteomes" id="UP000032233">
    <property type="component" value="Unassembled WGS sequence"/>
</dbReference>
<comment type="similarity">
    <text evidence="2 9">Belongs to the FliQ/MopD/SpaQ family.</text>
</comment>
<dbReference type="NCBIfam" id="TIGR01402">
    <property type="entry name" value="fliQ"/>
    <property type="match status" value="1"/>
</dbReference>
<dbReference type="PIRSF" id="PIRSF004669">
    <property type="entry name" value="FliQ"/>
    <property type="match status" value="1"/>
</dbReference>
<evidence type="ECO:0000256" key="2">
    <source>
        <dbReference type="ARBA" id="ARBA00006156"/>
    </source>
</evidence>
<keyword evidence="8 9" id="KW-0975">Bacterial flagellum</keyword>
<dbReference type="InterPro" id="IPR002191">
    <property type="entry name" value="Bac_export_3"/>
</dbReference>
<evidence type="ECO:0000313" key="10">
    <source>
        <dbReference type="EMBL" id="KIX13518.1"/>
    </source>
</evidence>
<dbReference type="GO" id="GO:0044780">
    <property type="term" value="P:bacterial-type flagellum assembly"/>
    <property type="evidence" value="ECO:0007669"/>
    <property type="project" value="InterPro"/>
</dbReference>
<dbReference type="EMBL" id="AZAC01000015">
    <property type="protein sequence ID" value="KIX13518.1"/>
    <property type="molecule type" value="Genomic_DNA"/>
</dbReference>
<evidence type="ECO:0000256" key="7">
    <source>
        <dbReference type="ARBA" id="ARBA00023136"/>
    </source>
</evidence>
<dbReference type="PANTHER" id="PTHR34040">
    <property type="entry name" value="FLAGELLAR BIOSYNTHETIC PROTEIN FLIQ"/>
    <property type="match status" value="1"/>
</dbReference>
<evidence type="ECO:0000256" key="6">
    <source>
        <dbReference type="ARBA" id="ARBA00022989"/>
    </source>
</evidence>
<dbReference type="PANTHER" id="PTHR34040:SF2">
    <property type="entry name" value="FLAGELLAR BIOSYNTHETIC PROTEIN FLIQ"/>
    <property type="match status" value="1"/>
</dbReference>
<evidence type="ECO:0000256" key="5">
    <source>
        <dbReference type="ARBA" id="ARBA00022692"/>
    </source>
</evidence>
<dbReference type="GO" id="GO:0009425">
    <property type="term" value="C:bacterial-type flagellum basal body"/>
    <property type="evidence" value="ECO:0007669"/>
    <property type="project" value="UniProtKB-SubCell"/>
</dbReference>
<dbReference type="InterPro" id="IPR006305">
    <property type="entry name" value="FliQ"/>
</dbReference>
<keyword evidence="11" id="KW-1185">Reference proteome</keyword>
<keyword evidence="10" id="KW-0966">Cell projection</keyword>
<evidence type="ECO:0000256" key="8">
    <source>
        <dbReference type="ARBA" id="ARBA00023143"/>
    </source>
</evidence>
<evidence type="ECO:0000256" key="9">
    <source>
        <dbReference type="RuleBase" id="RU364090"/>
    </source>
</evidence>
<proteinExistence type="inferred from homology"/>
<dbReference type="AlphaFoldDB" id="A0A0D2HSN8"/>
<keyword evidence="4 9" id="KW-1003">Cell membrane</keyword>
<dbReference type="STRING" id="1429043.X474_13615"/>
<sequence>MPDLYIGSPFGGGTGRGVCMTTDFIIGFAKMAVETTLLLAMPMLGLGMIVGLVVSIFQSVTQIQEMTLTFVPKILAVMLGLLIFGPWMLNRLMSFTQGIFTNFPDYIR</sequence>
<comment type="subcellular location">
    <subcellularLocation>
        <location evidence="1 9">Cell membrane</location>
        <topology evidence="1">Multi-pass membrane protein</topology>
    </subcellularLocation>
    <subcellularLocation>
        <location evidence="9">Bacterial flagellum basal body</location>
    </subcellularLocation>
</comment>
<evidence type="ECO:0000313" key="11">
    <source>
        <dbReference type="Proteomes" id="UP000032233"/>
    </source>
</evidence>
<evidence type="ECO:0000256" key="1">
    <source>
        <dbReference type="ARBA" id="ARBA00004651"/>
    </source>
</evidence>
<evidence type="ECO:0000256" key="3">
    <source>
        <dbReference type="ARBA" id="ARBA00021718"/>
    </source>
</evidence>
<protein>
    <recommendedName>
        <fullName evidence="3 9">Flagellar biosynthetic protein FliQ</fullName>
    </recommendedName>
</protein>
<dbReference type="GO" id="GO:0005886">
    <property type="term" value="C:plasma membrane"/>
    <property type="evidence" value="ECO:0007669"/>
    <property type="project" value="UniProtKB-SubCell"/>
</dbReference>
<keyword evidence="6 9" id="KW-1133">Transmembrane helix</keyword>
<keyword evidence="7 9" id="KW-0472">Membrane</keyword>
<keyword evidence="10" id="KW-0282">Flagellum</keyword>
<evidence type="ECO:0000256" key="4">
    <source>
        <dbReference type="ARBA" id="ARBA00022475"/>
    </source>
</evidence>
<comment type="function">
    <text evidence="9">Role in flagellar biosynthesis.</text>
</comment>
<dbReference type="InParanoid" id="A0A0D2HSN8"/>